<evidence type="ECO:0000313" key="1">
    <source>
        <dbReference type="EMBL" id="SCL53198.1"/>
    </source>
</evidence>
<accession>A0A1C6UGW6</accession>
<organism evidence="1 2">
    <name type="scientific">Micromonospora yangpuensis</name>
    <dbReference type="NCBI Taxonomy" id="683228"/>
    <lineage>
        <taxon>Bacteria</taxon>
        <taxon>Bacillati</taxon>
        <taxon>Actinomycetota</taxon>
        <taxon>Actinomycetes</taxon>
        <taxon>Micromonosporales</taxon>
        <taxon>Micromonosporaceae</taxon>
        <taxon>Micromonospora</taxon>
    </lineage>
</organism>
<keyword evidence="2" id="KW-1185">Reference proteome</keyword>
<dbReference type="AlphaFoldDB" id="A0A1C6UGW6"/>
<name>A0A1C6UGW6_9ACTN</name>
<proteinExistence type="predicted"/>
<reference evidence="2" key="1">
    <citation type="submission" date="2016-06" db="EMBL/GenBank/DDBJ databases">
        <authorList>
            <person name="Varghese N."/>
            <person name="Submissions Spin"/>
        </authorList>
    </citation>
    <scope>NUCLEOTIDE SEQUENCE [LARGE SCALE GENOMIC DNA]</scope>
    <source>
        <strain evidence="2">DSM 45577</strain>
    </source>
</reference>
<dbReference type="RefSeq" id="WP_091436261.1">
    <property type="nucleotide sequence ID" value="NZ_BMMJ01000004.1"/>
</dbReference>
<dbReference type="EMBL" id="FMIA01000002">
    <property type="protein sequence ID" value="SCL53198.1"/>
    <property type="molecule type" value="Genomic_DNA"/>
</dbReference>
<protein>
    <submittedName>
        <fullName evidence="1">Uncharacterized protein</fullName>
    </submittedName>
</protein>
<gene>
    <name evidence="1" type="ORF">GA0070617_2296</name>
</gene>
<evidence type="ECO:0000313" key="2">
    <source>
        <dbReference type="Proteomes" id="UP000198937"/>
    </source>
</evidence>
<dbReference type="Proteomes" id="UP000198937">
    <property type="component" value="Unassembled WGS sequence"/>
</dbReference>
<sequence length="64" mass="6999">MARACVRRNDLPAAADALLLADRTAPTEVRHRPVARHTLRTVVGRMSRADAALVRLAESLRLLG</sequence>